<dbReference type="InterPro" id="IPR036452">
    <property type="entry name" value="Ribo_hydro-like"/>
</dbReference>
<comment type="caution">
    <text evidence="4">The sequence shown here is derived from an EMBL/GenBank/DDBJ whole genome shotgun (WGS) entry which is preliminary data.</text>
</comment>
<evidence type="ECO:0000313" key="4">
    <source>
        <dbReference type="EMBL" id="PTQ98169.1"/>
    </source>
</evidence>
<dbReference type="OrthoDB" id="253051at2"/>
<evidence type="ECO:0000259" key="3">
    <source>
        <dbReference type="Pfam" id="PF16586"/>
    </source>
</evidence>
<feature type="domain" description="Cellulose-binding Sde182 nucleoside hydrolase-like" evidence="2">
    <location>
        <begin position="28"/>
        <end position="271"/>
    </location>
</feature>
<keyword evidence="1" id="KW-0732">Signal</keyword>
<evidence type="ECO:0000313" key="5">
    <source>
        <dbReference type="Proteomes" id="UP000244168"/>
    </source>
</evidence>
<dbReference type="AlphaFoldDB" id="A0A2T5JBL6"/>
<dbReference type="Pfam" id="PF16586">
    <property type="entry name" value="DUF5060"/>
    <property type="match status" value="1"/>
</dbReference>
<dbReference type="SUPFAM" id="SSF53590">
    <property type="entry name" value="Nucleoside hydrolase"/>
    <property type="match status" value="1"/>
</dbReference>
<name>A0A2T5JBL6_9SPHI</name>
<accession>A0A2T5JBL6</accession>
<dbReference type="Pfam" id="PF07632">
    <property type="entry name" value="Sde182_NH-like"/>
    <property type="match status" value="1"/>
</dbReference>
<gene>
    <name evidence="4" type="ORF">C8P68_103329</name>
</gene>
<reference evidence="4 5" key="1">
    <citation type="submission" date="2018-04" db="EMBL/GenBank/DDBJ databases">
        <title>Genomic Encyclopedia of Archaeal and Bacterial Type Strains, Phase II (KMG-II): from individual species to whole genera.</title>
        <authorList>
            <person name="Goeker M."/>
        </authorList>
    </citation>
    <scope>NUCLEOTIDE SEQUENCE [LARGE SCALE GENOMIC DNA]</scope>
    <source>
        <strain evidence="4 5">DSM 26809</strain>
    </source>
</reference>
<evidence type="ECO:0000259" key="2">
    <source>
        <dbReference type="Pfam" id="PF07632"/>
    </source>
</evidence>
<organism evidence="4 5">
    <name type="scientific">Mucilaginibacter yixingensis</name>
    <dbReference type="NCBI Taxonomy" id="1295612"/>
    <lineage>
        <taxon>Bacteria</taxon>
        <taxon>Pseudomonadati</taxon>
        <taxon>Bacteroidota</taxon>
        <taxon>Sphingobacteriia</taxon>
        <taxon>Sphingobacteriales</taxon>
        <taxon>Sphingobacteriaceae</taxon>
        <taxon>Mucilaginibacter</taxon>
    </lineage>
</organism>
<proteinExistence type="predicted"/>
<dbReference type="Proteomes" id="UP000244168">
    <property type="component" value="Unassembled WGS sequence"/>
</dbReference>
<dbReference type="InterPro" id="IPR032260">
    <property type="entry name" value="DUF5060"/>
</dbReference>
<feature type="chain" id="PRO_5015711193" evidence="1">
    <location>
        <begin position="20"/>
        <end position="430"/>
    </location>
</feature>
<feature type="domain" description="DUF5060" evidence="3">
    <location>
        <begin position="291"/>
        <end position="358"/>
    </location>
</feature>
<dbReference type="RefSeq" id="WP_107828350.1">
    <property type="nucleotide sequence ID" value="NZ_CP160205.1"/>
</dbReference>
<dbReference type="GO" id="GO:0016799">
    <property type="term" value="F:hydrolase activity, hydrolyzing N-glycosyl compounds"/>
    <property type="evidence" value="ECO:0007669"/>
    <property type="project" value="InterPro"/>
</dbReference>
<sequence>MKKIALLAFLFAFPAALMAQKPVPVKPRILISTDIGGTDPDDNQSMAHFLMYSNLFNTEGLVSSPSYGAGSKQNILTMIDLYEKDLPKLQQHAKGYPTPDALRAICKQGRHGLVPYVGYATPTEGSDWIIKCAKKKSDQPLWVLVWGGLDDVAQALHDAPEIQTKIKVYWIGGPNKKWGVNGYAYIAKNFPKLWFIEDNGSYNGFFSDGDDKETLRDKNYYDEYIKGNGYLGKDFKKYYGGSVKMGDTPSLLYMMDGDPANPFKESWGGSFVKFNHSPRFVFNRNTTTADTVTVYSVMELHFKGPVVNNIPADSVCFTLTMHAKIGEQKWPGYYLGNGQYAIKYSPKQTETLSYKITSPIPGFTEQSGEFVVNNMWPGKNSKDDYQLGINWYTDRPDASLFYGIQQGARTVSKWRSDVLMDWAKRWAWLQ</sequence>
<dbReference type="InterPro" id="IPR011483">
    <property type="entry name" value="Sde182_NH-like"/>
</dbReference>
<dbReference type="Gene3D" id="3.90.245.10">
    <property type="entry name" value="Ribonucleoside hydrolase-like"/>
    <property type="match status" value="1"/>
</dbReference>
<protein>
    <submittedName>
        <fullName evidence="4">Uncharacterized protein DUF5060</fullName>
    </submittedName>
</protein>
<keyword evidence="5" id="KW-1185">Reference proteome</keyword>
<dbReference type="EMBL" id="QAOQ01000003">
    <property type="protein sequence ID" value="PTQ98169.1"/>
    <property type="molecule type" value="Genomic_DNA"/>
</dbReference>
<feature type="signal peptide" evidence="1">
    <location>
        <begin position="1"/>
        <end position="19"/>
    </location>
</feature>
<evidence type="ECO:0000256" key="1">
    <source>
        <dbReference type="SAM" id="SignalP"/>
    </source>
</evidence>